<dbReference type="RefSeq" id="WP_203673014.1">
    <property type="nucleotide sequence ID" value="NZ_BONP01000007.1"/>
</dbReference>
<keyword evidence="3" id="KW-1003">Cell membrane</keyword>
<evidence type="ECO:0000256" key="6">
    <source>
        <dbReference type="ARBA" id="ARBA00022989"/>
    </source>
</evidence>
<dbReference type="InterPro" id="IPR014032">
    <property type="entry name" value="Peptidase_A24A_bac"/>
</dbReference>
<evidence type="ECO:0000256" key="4">
    <source>
        <dbReference type="ARBA" id="ARBA00022519"/>
    </source>
</evidence>
<feature type="domain" description="Prepilin peptidase A24 N-terminal" evidence="12">
    <location>
        <begin position="11"/>
        <end position="91"/>
    </location>
</feature>
<keyword evidence="7 10" id="KW-0472">Membrane</keyword>
<keyword evidence="4" id="KW-0997">Cell inner membrane</keyword>
<keyword evidence="5 9" id="KW-0812">Transmembrane</keyword>
<feature type="transmembrane region" description="Helical" evidence="10">
    <location>
        <begin position="198"/>
        <end position="224"/>
    </location>
</feature>
<feature type="domain" description="Prepilin type IV endopeptidase peptidase" evidence="11">
    <location>
        <begin position="109"/>
        <end position="220"/>
    </location>
</feature>
<feature type="transmembrane region" description="Helical" evidence="10">
    <location>
        <begin position="6"/>
        <end position="25"/>
    </location>
</feature>
<keyword evidence="14" id="KW-1185">Reference proteome</keyword>
<evidence type="ECO:0000256" key="8">
    <source>
        <dbReference type="RuleBase" id="RU003793"/>
    </source>
</evidence>
<keyword evidence="9" id="KW-0808">Transferase</keyword>
<dbReference type="Pfam" id="PF01478">
    <property type="entry name" value="Peptidase_A24"/>
    <property type="match status" value="1"/>
</dbReference>
<evidence type="ECO:0000256" key="2">
    <source>
        <dbReference type="ARBA" id="ARBA00005801"/>
    </source>
</evidence>
<comment type="function">
    <text evidence="9">Plays an essential role in type IV pili and type II pseudopili formation by proteolytically removing the leader sequence from substrate proteins and subsequently monomethylating the alpha-amino group of the newly exposed N-terminal phenylalanine.</text>
</comment>
<dbReference type="PANTHER" id="PTHR30487">
    <property type="entry name" value="TYPE 4 PREPILIN-LIKE PROTEINS LEADER PEPTIDE-PROCESSING ENZYME"/>
    <property type="match status" value="1"/>
</dbReference>
<evidence type="ECO:0000256" key="5">
    <source>
        <dbReference type="ARBA" id="ARBA00022692"/>
    </source>
</evidence>
<comment type="similarity">
    <text evidence="2 8">Belongs to the peptidase A24 family.</text>
</comment>
<feature type="transmembrane region" description="Helical" evidence="10">
    <location>
        <begin position="132"/>
        <end position="149"/>
    </location>
</feature>
<evidence type="ECO:0000256" key="1">
    <source>
        <dbReference type="ARBA" id="ARBA00004429"/>
    </source>
</evidence>
<keyword evidence="9" id="KW-0511">Multifunctional enzyme</keyword>
<dbReference type="Proteomes" id="UP000614741">
    <property type="component" value="Unassembled WGS sequence"/>
</dbReference>
<keyword evidence="6 10" id="KW-1133">Transmembrane helix</keyword>
<evidence type="ECO:0000313" key="13">
    <source>
        <dbReference type="EMBL" id="GIG39816.1"/>
    </source>
</evidence>
<dbReference type="PRINTS" id="PR00864">
    <property type="entry name" value="PREPILNPTASE"/>
</dbReference>
<evidence type="ECO:0000313" key="14">
    <source>
        <dbReference type="Proteomes" id="UP000614741"/>
    </source>
</evidence>
<feature type="transmembrane region" description="Helical" evidence="10">
    <location>
        <begin position="101"/>
        <end position="120"/>
    </location>
</feature>
<evidence type="ECO:0000256" key="3">
    <source>
        <dbReference type="ARBA" id="ARBA00022475"/>
    </source>
</evidence>
<accession>A0ABQ4DLN1</accession>
<dbReference type="PANTHER" id="PTHR30487:SF0">
    <property type="entry name" value="PREPILIN LEADER PEPTIDASE_N-METHYLTRANSFERASE-RELATED"/>
    <property type="match status" value="1"/>
</dbReference>
<reference evidence="13 14" key="1">
    <citation type="submission" date="2021-01" db="EMBL/GenBank/DDBJ databases">
        <title>Whole genome shotgun sequence of Cellulomonas phragmiteti NBRC 110785.</title>
        <authorList>
            <person name="Komaki H."/>
            <person name="Tamura T."/>
        </authorList>
    </citation>
    <scope>NUCLEOTIDE SEQUENCE [LARGE SCALE GENOMIC DNA]</scope>
    <source>
        <strain evidence="13 14">NBRC 110785</strain>
    </source>
</reference>
<organism evidence="13 14">
    <name type="scientific">Cellulomonas phragmiteti</name>
    <dbReference type="NCBI Taxonomy" id="478780"/>
    <lineage>
        <taxon>Bacteria</taxon>
        <taxon>Bacillati</taxon>
        <taxon>Actinomycetota</taxon>
        <taxon>Actinomycetes</taxon>
        <taxon>Micrococcales</taxon>
        <taxon>Cellulomonadaceae</taxon>
        <taxon>Cellulomonas</taxon>
    </lineage>
</organism>
<keyword evidence="9" id="KW-0378">Hydrolase</keyword>
<sequence>MIAPLLVLAGVVGLVIGSFLNVVVWRVPRGESVVRPPSACPRCGHGIRPRDNVPVLGWLALRGRCRDCGEPIPVRYPLVEAGTGVAFVAATAWLLSRDDGLWLLPAVWYLVAVGIALALIDLDTHRLPDVLVLPSYVVALVLLAVASAGTGQWDALVRAGIGGAALWVFYFVLVLVYPSGMGFGDVKLAGVLGMYLAWVGWGALVVGGFAAFLCGGVYALGLLVLRRAGRKSGVPFGPWMLVGCAVGLVVGEALWSAYLDAALGA</sequence>
<dbReference type="EC" id="2.1.1.-" evidence="9"/>
<comment type="subcellular location">
    <subcellularLocation>
        <location evidence="1">Cell inner membrane</location>
        <topology evidence="1">Multi-pass membrane protein</topology>
    </subcellularLocation>
    <subcellularLocation>
        <location evidence="9">Cell membrane</location>
        <topology evidence="9">Multi-pass membrane protein</topology>
    </subcellularLocation>
</comment>
<keyword evidence="9" id="KW-0489">Methyltransferase</keyword>
<evidence type="ECO:0000256" key="7">
    <source>
        <dbReference type="ARBA" id="ARBA00023136"/>
    </source>
</evidence>
<dbReference type="InterPro" id="IPR010627">
    <property type="entry name" value="Prepilin_pept_A24_N"/>
</dbReference>
<evidence type="ECO:0000259" key="12">
    <source>
        <dbReference type="Pfam" id="PF06750"/>
    </source>
</evidence>
<dbReference type="InterPro" id="IPR050882">
    <property type="entry name" value="Prepilin_peptidase/N-MTase"/>
</dbReference>
<dbReference type="Gene3D" id="1.20.120.1220">
    <property type="match status" value="1"/>
</dbReference>
<evidence type="ECO:0000256" key="10">
    <source>
        <dbReference type="SAM" id="Phobius"/>
    </source>
</evidence>
<dbReference type="EMBL" id="BONP01000007">
    <property type="protein sequence ID" value="GIG39816.1"/>
    <property type="molecule type" value="Genomic_DNA"/>
</dbReference>
<evidence type="ECO:0000256" key="9">
    <source>
        <dbReference type="RuleBase" id="RU003794"/>
    </source>
</evidence>
<name>A0ABQ4DLN1_9CELL</name>
<dbReference type="Pfam" id="PF06750">
    <property type="entry name" value="A24_N_bact"/>
    <property type="match status" value="1"/>
</dbReference>
<dbReference type="InterPro" id="IPR000045">
    <property type="entry name" value="Prepilin_IV_endopep_pep"/>
</dbReference>
<comment type="caution">
    <text evidence="13">The sequence shown here is derived from an EMBL/GenBank/DDBJ whole genome shotgun (WGS) entry which is preliminary data.</text>
</comment>
<dbReference type="EC" id="3.4.23.43" evidence="9"/>
<feature type="transmembrane region" description="Helical" evidence="10">
    <location>
        <begin position="156"/>
        <end position="178"/>
    </location>
</feature>
<comment type="catalytic activity">
    <reaction evidence="9">
        <text>Typically cleaves a -Gly-|-Phe- bond to release an N-terminal, basic peptide of 5-8 residues from type IV prepilin, and then N-methylates the new N-terminal amino group, the methyl donor being S-adenosyl-L-methionine.</text>
        <dbReference type="EC" id="3.4.23.43"/>
    </reaction>
</comment>
<keyword evidence="9" id="KW-0645">Protease</keyword>
<evidence type="ECO:0000259" key="11">
    <source>
        <dbReference type="Pfam" id="PF01478"/>
    </source>
</evidence>
<feature type="transmembrane region" description="Helical" evidence="10">
    <location>
        <begin position="236"/>
        <end position="258"/>
    </location>
</feature>
<proteinExistence type="inferred from homology"/>
<gene>
    <name evidence="13" type="primary">pilD</name>
    <name evidence="13" type="ORF">Cph01nite_15780</name>
</gene>
<protein>
    <recommendedName>
        <fullName evidence="9">Prepilin leader peptidase/N-methyltransferase</fullName>
        <ecNumber evidence="9">2.1.1.-</ecNumber>
        <ecNumber evidence="9">3.4.23.43</ecNumber>
    </recommendedName>
</protein>